<reference evidence="1 2" key="1">
    <citation type="submission" date="2013-09" db="EMBL/GenBank/DDBJ databases">
        <title>High correlation between genotypes and phenotypes of environmental bacteria Comamonas testosteroni strains.</title>
        <authorList>
            <person name="Liu L."/>
            <person name="Zhu W."/>
            <person name="Xia X."/>
            <person name="Xu B."/>
            <person name="Luo M."/>
            <person name="Wang G."/>
        </authorList>
    </citation>
    <scope>NUCLEOTIDE SEQUENCE [LARGE SCALE GENOMIC DNA]</scope>
    <source>
        <strain evidence="1 2">JL14</strain>
    </source>
</reference>
<organism evidence="1 2">
    <name type="scientific">Comamonas thiooxydans</name>
    <dbReference type="NCBI Taxonomy" id="363952"/>
    <lineage>
        <taxon>Bacteria</taxon>
        <taxon>Pseudomonadati</taxon>
        <taxon>Pseudomonadota</taxon>
        <taxon>Betaproteobacteria</taxon>
        <taxon>Burkholderiales</taxon>
        <taxon>Comamonadaceae</taxon>
        <taxon>Comamonas</taxon>
    </lineage>
</organism>
<proteinExistence type="predicted"/>
<name>A0A0E3C188_9BURK</name>
<dbReference type="RefSeq" id="WP_034380275.1">
    <property type="nucleotide sequence ID" value="NZ_AWTN01000095.1"/>
</dbReference>
<evidence type="ECO:0000313" key="1">
    <source>
        <dbReference type="EMBL" id="KGG90831.1"/>
    </source>
</evidence>
<accession>A0A0E3C188</accession>
<evidence type="ECO:0000313" key="2">
    <source>
        <dbReference type="Proteomes" id="UP000029567"/>
    </source>
</evidence>
<dbReference type="EMBL" id="AWTN01000095">
    <property type="protein sequence ID" value="KGG90831.1"/>
    <property type="molecule type" value="Genomic_DNA"/>
</dbReference>
<dbReference type="AlphaFoldDB" id="A0A0E3C188"/>
<comment type="caution">
    <text evidence="1">The sequence shown here is derived from an EMBL/GenBank/DDBJ whole genome shotgun (WGS) entry which is preliminary data.</text>
</comment>
<dbReference type="Proteomes" id="UP000029567">
    <property type="component" value="Unassembled WGS sequence"/>
</dbReference>
<protein>
    <submittedName>
        <fullName evidence="1">Uncharacterized protein</fullName>
    </submittedName>
</protein>
<sequence length="69" mass="7528">MSIQKEAAELSAVIGRMLFNTEMTLTIAPEFEGREADVKQAVEAELARFGNRALVELNGPLSLRASTFS</sequence>
<gene>
    <name evidence="1" type="ORF">P245_15305</name>
</gene>